<proteinExistence type="predicted"/>
<geneLocation type="plasmid" evidence="3"/>
<evidence type="ECO:0000259" key="1">
    <source>
        <dbReference type="Pfam" id="PF09836"/>
    </source>
</evidence>
<dbReference type="Proteomes" id="UP000019146">
    <property type="component" value="Plasmid unnamed"/>
</dbReference>
<organism evidence="2 3">
    <name type="scientific">Paraburkholderia caribensis MBA4</name>
    <dbReference type="NCBI Taxonomy" id="1323664"/>
    <lineage>
        <taxon>Bacteria</taxon>
        <taxon>Pseudomonadati</taxon>
        <taxon>Pseudomonadota</taxon>
        <taxon>Betaproteobacteria</taxon>
        <taxon>Burkholderiales</taxon>
        <taxon>Burkholderiaceae</taxon>
        <taxon>Paraburkholderia</taxon>
    </lineage>
</organism>
<reference evidence="2 3" key="1">
    <citation type="journal article" date="2014" name="Genome Announc.">
        <title>Draft Genome Sequence of the Haloacid-Degrading Burkholderia caribensis Strain MBA4.</title>
        <authorList>
            <person name="Pan Y."/>
            <person name="Kong K.F."/>
            <person name="Tsang J.S."/>
        </authorList>
    </citation>
    <scope>NUCLEOTIDE SEQUENCE [LARGE SCALE GENOMIC DNA]</scope>
    <source>
        <strain evidence="2 3">MBA4</strain>
        <plasmid evidence="3">Plasmid</plasmid>
    </source>
</reference>
<gene>
    <name evidence="2" type="ORF">K788_0004371</name>
</gene>
<sequence length="250" mass="27426">MTLAAWQQDFRSWLTDASEEAARRVGSDASRGLSVYQNNYRGQLIECLEHSFPQVRTLLGADAFLHAAITHINHHPPHAWTLDAYAYGFGDTLSVLFPHNPDVHELAWIENALAEAFVAHDAQPLPPDALASVDWDAARLRFAPSLRHRPATTNADSIWSALSANAEAPESEMLDEPGGLIVWRRQFVSCLKRVDAAEYEALLHLHENESFATLCDLLVERLGDADGVAKAGALLAGWLGSELIVGVESV</sequence>
<dbReference type="EMBL" id="CP012748">
    <property type="protein sequence ID" value="ALL70655.1"/>
    <property type="molecule type" value="Genomic_DNA"/>
</dbReference>
<dbReference type="GeneID" id="69974102"/>
<name>A0A0P0RNU3_9BURK</name>
<evidence type="ECO:0000313" key="2">
    <source>
        <dbReference type="EMBL" id="ALL70655.1"/>
    </source>
</evidence>
<feature type="domain" description="Putative DNA-binding" evidence="1">
    <location>
        <begin position="6"/>
        <end position="91"/>
    </location>
</feature>
<protein>
    <submittedName>
        <fullName evidence="2">Uncharacterized protein conserved in bacteria (DUF2063)</fullName>
    </submittedName>
</protein>
<evidence type="ECO:0000313" key="3">
    <source>
        <dbReference type="Proteomes" id="UP000019146"/>
    </source>
</evidence>
<dbReference type="AlphaFoldDB" id="A0A0P0RNU3"/>
<accession>A0A0P0RNU3</accession>
<dbReference type="RefSeq" id="WP_035993804.1">
    <property type="nucleotide sequence ID" value="NZ_CP012748.1"/>
</dbReference>
<keyword evidence="2" id="KW-0614">Plasmid</keyword>
<dbReference type="KEGG" id="bcai:K788_0004371"/>
<dbReference type="InterPro" id="IPR018640">
    <property type="entry name" value="DUF2063"/>
</dbReference>
<dbReference type="Pfam" id="PF09836">
    <property type="entry name" value="DUF2063"/>
    <property type="match status" value="1"/>
</dbReference>